<proteinExistence type="predicted"/>
<feature type="transmembrane region" description="Helical" evidence="1">
    <location>
        <begin position="139"/>
        <end position="161"/>
    </location>
</feature>
<dbReference type="OrthoDB" id="5297436at2"/>
<evidence type="ECO:0000256" key="1">
    <source>
        <dbReference type="SAM" id="Phobius"/>
    </source>
</evidence>
<dbReference type="AlphaFoldDB" id="A0A2T1HYH7"/>
<organism evidence="2 3">
    <name type="scientific">Alsobacter soli</name>
    <dbReference type="NCBI Taxonomy" id="2109933"/>
    <lineage>
        <taxon>Bacteria</taxon>
        <taxon>Pseudomonadati</taxon>
        <taxon>Pseudomonadota</taxon>
        <taxon>Alphaproteobacteria</taxon>
        <taxon>Hyphomicrobiales</taxon>
        <taxon>Alsobacteraceae</taxon>
        <taxon>Alsobacter</taxon>
    </lineage>
</organism>
<protein>
    <submittedName>
        <fullName evidence="2">DUF3429 domain-containing protein</fullName>
    </submittedName>
</protein>
<dbReference type="PANTHER" id="PTHR15887:SF1">
    <property type="entry name" value="TRANSMEMBRANE PROTEIN 69"/>
    <property type="match status" value="1"/>
</dbReference>
<keyword evidence="1" id="KW-0472">Membrane</keyword>
<dbReference type="PANTHER" id="PTHR15887">
    <property type="entry name" value="TRANSMEMBRANE PROTEIN 69"/>
    <property type="match status" value="1"/>
</dbReference>
<sequence length="167" mass="17171">MTAAEAPPQALAPDDRAIPASAMALGAAGVIPFVALTVATLVELDHRYGLPAGMARAALVGYGVVIASFLGGVRWGVGLLIPNRAHAPSLFAMSVLAPLVAWGALFMPRPHDLVVLIGCFLVLCVSDVALAWRGSAPRWYGTLRLILTAAVVLTLLAALALSPGLEG</sequence>
<dbReference type="RefSeq" id="WP_106335043.1">
    <property type="nucleotide sequence ID" value="NZ_PVZS01000002.1"/>
</dbReference>
<feature type="transmembrane region" description="Helical" evidence="1">
    <location>
        <begin position="113"/>
        <end position="133"/>
    </location>
</feature>
<dbReference type="EMBL" id="PVZS01000002">
    <property type="protein sequence ID" value="PSC06664.1"/>
    <property type="molecule type" value="Genomic_DNA"/>
</dbReference>
<keyword evidence="1" id="KW-1133">Transmembrane helix</keyword>
<feature type="transmembrane region" description="Helical" evidence="1">
    <location>
        <begin position="85"/>
        <end position="106"/>
    </location>
</feature>
<keyword evidence="1" id="KW-0812">Transmembrane</keyword>
<dbReference type="InterPro" id="IPR021836">
    <property type="entry name" value="DUF3429"/>
</dbReference>
<evidence type="ECO:0000313" key="2">
    <source>
        <dbReference type="EMBL" id="PSC06664.1"/>
    </source>
</evidence>
<accession>A0A2T1HYH7</accession>
<reference evidence="3" key="1">
    <citation type="submission" date="2018-03" db="EMBL/GenBank/DDBJ databases">
        <authorList>
            <person name="Sun L."/>
            <person name="Liu H."/>
            <person name="Chen W."/>
            <person name="Huang K."/>
            <person name="Liu W."/>
            <person name="Gao X."/>
        </authorList>
    </citation>
    <scope>NUCLEOTIDE SEQUENCE [LARGE SCALE GENOMIC DNA]</scope>
    <source>
        <strain evidence="3">SH9</strain>
    </source>
</reference>
<feature type="transmembrane region" description="Helical" evidence="1">
    <location>
        <begin position="20"/>
        <end position="42"/>
    </location>
</feature>
<feature type="transmembrane region" description="Helical" evidence="1">
    <location>
        <begin position="54"/>
        <end position="73"/>
    </location>
</feature>
<name>A0A2T1HYH7_9HYPH</name>
<keyword evidence="3" id="KW-1185">Reference proteome</keyword>
<gene>
    <name evidence="2" type="ORF">SLNSH_02350</name>
</gene>
<evidence type="ECO:0000313" key="3">
    <source>
        <dbReference type="Proteomes" id="UP000239772"/>
    </source>
</evidence>
<comment type="caution">
    <text evidence="2">The sequence shown here is derived from an EMBL/GenBank/DDBJ whole genome shotgun (WGS) entry which is preliminary data.</text>
</comment>
<dbReference type="Pfam" id="PF11911">
    <property type="entry name" value="DUF3429"/>
    <property type="match status" value="1"/>
</dbReference>
<dbReference type="Proteomes" id="UP000239772">
    <property type="component" value="Unassembled WGS sequence"/>
</dbReference>